<accession>A0AAV2ZEE5</accession>
<feature type="repeat" description="TPR" evidence="3">
    <location>
        <begin position="102"/>
        <end position="135"/>
    </location>
</feature>
<feature type="compositionally biased region" description="Basic residues" evidence="4">
    <location>
        <begin position="2022"/>
        <end position="2031"/>
    </location>
</feature>
<feature type="region of interest" description="Disordered" evidence="4">
    <location>
        <begin position="1630"/>
        <end position="1684"/>
    </location>
</feature>
<gene>
    <name evidence="5" type="ORF">N0F65_002092</name>
</gene>
<protein>
    <submittedName>
        <fullName evidence="5">Uncharacterized protein</fullName>
    </submittedName>
</protein>
<dbReference type="GO" id="GO:0006325">
    <property type="term" value="P:chromatin organization"/>
    <property type="evidence" value="ECO:0007669"/>
    <property type="project" value="InterPro"/>
</dbReference>
<proteinExistence type="predicted"/>
<feature type="region of interest" description="Disordered" evidence="4">
    <location>
        <begin position="1098"/>
        <end position="1127"/>
    </location>
</feature>
<keyword evidence="3" id="KW-0802">TPR repeat</keyword>
<dbReference type="Gene3D" id="1.25.40.10">
    <property type="entry name" value="Tetratricopeptide repeat domain"/>
    <property type="match status" value="1"/>
</dbReference>
<dbReference type="InterPro" id="IPR011990">
    <property type="entry name" value="TPR-like_helical_dom_sf"/>
</dbReference>
<keyword evidence="6" id="KW-1185">Reference proteome</keyword>
<feature type="region of interest" description="Disordered" evidence="4">
    <location>
        <begin position="2022"/>
        <end position="2041"/>
    </location>
</feature>
<dbReference type="PANTHER" id="PTHR15502:SF7">
    <property type="entry name" value="CALCINEURIN-BINDING PROTEIN CABIN-1"/>
    <property type="match status" value="1"/>
</dbReference>
<evidence type="ECO:0000313" key="6">
    <source>
        <dbReference type="Proteomes" id="UP001146120"/>
    </source>
</evidence>
<reference evidence="5" key="1">
    <citation type="submission" date="2022-11" db="EMBL/GenBank/DDBJ databases">
        <authorList>
            <person name="Morgan W.R."/>
            <person name="Tartar A."/>
        </authorList>
    </citation>
    <scope>NUCLEOTIDE SEQUENCE</scope>
    <source>
        <strain evidence="5">ARSEF 373</strain>
    </source>
</reference>
<reference evidence="5" key="2">
    <citation type="journal article" date="2023" name="Microbiol Resour">
        <title>Decontamination and Annotation of the Draft Genome Sequence of the Oomycete Lagenidium giganteum ARSEF 373.</title>
        <authorList>
            <person name="Morgan W.R."/>
            <person name="Tartar A."/>
        </authorList>
    </citation>
    <scope>NUCLEOTIDE SEQUENCE</scope>
    <source>
        <strain evidence="5">ARSEF 373</strain>
    </source>
</reference>
<dbReference type="InterPro" id="IPR019734">
    <property type="entry name" value="TPR_rpt"/>
</dbReference>
<dbReference type="SUPFAM" id="SSF48452">
    <property type="entry name" value="TPR-like"/>
    <property type="match status" value="1"/>
</dbReference>
<dbReference type="PANTHER" id="PTHR15502">
    <property type="entry name" value="CALCINEURIN-BINDING PROTEIN CABIN 1-RELATED"/>
    <property type="match status" value="1"/>
</dbReference>
<dbReference type="EMBL" id="DAKRPA010000009">
    <property type="protein sequence ID" value="DBA04330.1"/>
    <property type="molecule type" value="Genomic_DNA"/>
</dbReference>
<feature type="compositionally biased region" description="Basic and acidic residues" evidence="4">
    <location>
        <begin position="13"/>
        <end position="32"/>
    </location>
</feature>
<feature type="compositionally biased region" description="Acidic residues" evidence="4">
    <location>
        <begin position="339"/>
        <end position="356"/>
    </location>
</feature>
<dbReference type="GO" id="GO:0005634">
    <property type="term" value="C:nucleus"/>
    <property type="evidence" value="ECO:0007669"/>
    <property type="project" value="UniProtKB-SubCell"/>
</dbReference>
<evidence type="ECO:0000256" key="1">
    <source>
        <dbReference type="ARBA" id="ARBA00004123"/>
    </source>
</evidence>
<dbReference type="GO" id="GO:0031491">
    <property type="term" value="F:nucleosome binding"/>
    <property type="evidence" value="ECO:0007669"/>
    <property type="project" value="TreeGrafter"/>
</dbReference>
<feature type="region of interest" description="Disordered" evidence="4">
    <location>
        <begin position="759"/>
        <end position="778"/>
    </location>
</feature>
<sequence length="2041" mass="230214">MSAWASLNTGQRDTAREPQARETEEAQEAKNGRAYEQALRHQQRGQVDEARAIYARLLQVLMGGWMDGWMDCGARLVVVLTDENDWNGVPQEPCGLSDHLRYLCNKNLATIELDKSEYDSAMRCFSQALELDDTDAVVWFEMAQTALETKKFWLARRLLEEGARVDATHWPLMELLCQVLHVLGDTDEYQRLEGYVGQHNPRSGSLYLINHLVEQQENYPDEVACLKALEADLASRWYKKELKQLQHLYELLKAAAAEREAIRMTYVDPVSSTTAFEYLLQKPSWQALGKLLLQAFDDVANEGKAHPGRTRIRLKAAFDASYKSDDVVEVVQPKKSDPGEDEGVIDLTDSVEDAEDEKPARKRKFSAASLHSGEEECIEILEEEAPRRKSRRHEEKLREEHEAARKEARDKDLAYRLGQLIELEFGGAEPVDCAFEWPAVATLQKGKAGFVFELDGTTTTMTPFSHEAIVSPGSPPDVEATVASSKHLQKAGTDGTNRKRVPSTKDLLEFIETEASDARSIESLQKAFLNQCGEWAHLQLASTGEDIHTVCFWVEKLVGGLMDPRASMSKSKDSKTVLPLVENWSQRCVGLTIKARLFLLELHVDAQIRKKSGKSKKKRTRTLLALVDSSQALLLDISMSDCMDETTQSANLARLFWVFGKLYEHLDNPSAAKSYFQRCIAHIEQSSAGQSPTPVHLPNLKADSEISCEVLQQKIHSLQFSDICFEARECFSQGDFDQAMELLLPHFFSSMLDTSPRMDDLMKDFPDTSDPEDSQNDSNEPIFSLLLAAARSGTSQSVEDRVLMEITVMYELIDVIRGLDCKSLKHENSRKNIPLGKALRALDLFINYFSEDVSLLVDDKSDALVSTQLIQLVIVCMIEVVNPQVLLLFHCPVAILDQAIDIMEKLSAAIPSIGNLLPRTIARVLYVIRMFEYDDFKALFAHLAPVSANRKKRSRRDRVRSVLTRVMQYLIERPAVISADTLISKPQRLELLRALTKMLKEEYESVTQHDNKAAPVLFACGSTLFLLLFASTTNSTNGSKNVVSLVRLIHERMGHEGICNLPIRGKRGSASSECFLDACVDALGRYVGVGAGTTKKYCADEDRGEGNESGDASEASDDDQDDDDDGSDIDRELAQCFRCLYDVQVLCGTEDHKIGHVTGLLTEKRTRKDADDRSKVLRLAQFCVPILLKKSPKSNTQKRENLKILYGIRDALLGPADHHAPSTPRSNDLRQFLAPKCLLQSYESPMDAISKHLGVVKAHPSTDEAKVLDQLWYLLGENFILARARRRGNLNELLEMEQKVKERAAFLVKDVTYCHPDRFASWTRLGKAFKELYHAATDASALLLGRNRKAVALQEYASCIAPADTEVDNLSSHSSFPACVMKKNLFDVMRQWNDGTPESQEQFRVELEEDLSTPADSAAMSIGTFTIRYSFLLVEFARRCFDVAGQLALQSAQEAGASDEGSDDHKEFMTQAAESHEECGLLLYNVLQEYSLLKACGSVDKFPLMAFSRVIDKAQSYFSNALSIAAASDKQHELSFRLHFMLGKTLKKKRWCENATLRREGHKPAVGLERTKEILTHFSLAEDARRNGELEDALVQAFYALQAMRMELLLVTPVQDDSLALVAEHYYKEEGDADEEDEETGEDAAESQSGHEISASEPMDVDEKNEQSPTEKATASKKRYGQEELRELMTRTDDRASAMTRALLFFNVVEALESIPDEDRYFHPSRYVLSWGLYHLRSIFPTWLQRACETSTSDFSLRQLHDKKNNIGNDGPLEHALKALAPLFDKKRPQVVAIWLSEYIPNSKKFEELNQRQQKYDAYRLKYWRLYIRLLQETEAYGKLKEVGAWVLACKEEHDVIDEMLSIVLCARGFVLRVRMQRFLGSQAPPEPAIEESMDSNESKAVTVIEEEPPLFKQLAKVYTYYVDVLDSYQRLEKIDQSGKKLLEDAERLLVAMFLVGVLDHPTHFPQLSSHEIGGSLVAAVAAIRENFMAFDENNEFAAWRMTLDATRQFCEERWPERMGRGKLAKSRLRLKPTSSTDASS</sequence>
<comment type="subcellular location">
    <subcellularLocation>
        <location evidence="1">Nucleus</location>
    </subcellularLocation>
</comment>
<evidence type="ECO:0000256" key="3">
    <source>
        <dbReference type="PROSITE-ProRule" id="PRU00339"/>
    </source>
</evidence>
<dbReference type="SMART" id="SM00028">
    <property type="entry name" value="TPR"/>
    <property type="match status" value="3"/>
</dbReference>
<evidence type="ECO:0000256" key="4">
    <source>
        <dbReference type="SAM" id="MobiDB-lite"/>
    </source>
</evidence>
<keyword evidence="2" id="KW-0539">Nucleus</keyword>
<dbReference type="InterPro" id="IPR033053">
    <property type="entry name" value="Hir3/CABIN1"/>
</dbReference>
<dbReference type="PROSITE" id="PS50005">
    <property type="entry name" value="TPR"/>
    <property type="match status" value="1"/>
</dbReference>
<organism evidence="5 6">
    <name type="scientific">Lagenidium giganteum</name>
    <dbReference type="NCBI Taxonomy" id="4803"/>
    <lineage>
        <taxon>Eukaryota</taxon>
        <taxon>Sar</taxon>
        <taxon>Stramenopiles</taxon>
        <taxon>Oomycota</taxon>
        <taxon>Peronosporomycetes</taxon>
        <taxon>Pythiales</taxon>
        <taxon>Pythiaceae</taxon>
    </lineage>
</organism>
<comment type="caution">
    <text evidence="5">The sequence shown here is derived from an EMBL/GenBank/DDBJ whole genome shotgun (WGS) entry which is preliminary data.</text>
</comment>
<feature type="region of interest" description="Disordered" evidence="4">
    <location>
        <begin position="1"/>
        <end position="32"/>
    </location>
</feature>
<feature type="compositionally biased region" description="Acidic residues" evidence="4">
    <location>
        <begin position="1631"/>
        <end position="1645"/>
    </location>
</feature>
<feature type="compositionally biased region" description="Polar residues" evidence="4">
    <location>
        <begin position="1"/>
        <end position="12"/>
    </location>
</feature>
<name>A0AAV2ZEE5_9STRA</name>
<evidence type="ECO:0000256" key="2">
    <source>
        <dbReference type="ARBA" id="ARBA00023242"/>
    </source>
</evidence>
<evidence type="ECO:0000313" key="5">
    <source>
        <dbReference type="EMBL" id="DBA04330.1"/>
    </source>
</evidence>
<feature type="region of interest" description="Disordered" evidence="4">
    <location>
        <begin position="333"/>
        <end position="367"/>
    </location>
</feature>
<feature type="compositionally biased region" description="Acidic residues" evidence="4">
    <location>
        <begin position="1114"/>
        <end position="1127"/>
    </location>
</feature>
<dbReference type="Proteomes" id="UP001146120">
    <property type="component" value="Unassembled WGS sequence"/>
</dbReference>
<feature type="region of interest" description="Disordered" evidence="4">
    <location>
        <begin position="386"/>
        <end position="409"/>
    </location>
</feature>